<dbReference type="EMBL" id="LJCR01000188">
    <property type="protein sequence ID" value="KPV53732.1"/>
    <property type="molecule type" value="Genomic_DNA"/>
</dbReference>
<reference evidence="4 5" key="1">
    <citation type="submission" date="2015-09" db="EMBL/GenBank/DDBJ databases">
        <title>Draft genome sequence of Kouleothrix aurantiaca JCM 19913.</title>
        <authorList>
            <person name="Hemp J."/>
        </authorList>
    </citation>
    <scope>NUCLEOTIDE SEQUENCE [LARGE SCALE GENOMIC DNA]</scope>
    <source>
        <strain evidence="4 5">COM-B</strain>
    </source>
</reference>
<dbReference type="PROSITE" id="PS51462">
    <property type="entry name" value="NUDIX"/>
    <property type="match status" value="1"/>
</dbReference>
<dbReference type="PANTHER" id="PTHR43046:SF14">
    <property type="entry name" value="MUTT_NUDIX FAMILY PROTEIN"/>
    <property type="match status" value="1"/>
</dbReference>
<keyword evidence="5" id="KW-1185">Reference proteome</keyword>
<evidence type="ECO:0000256" key="1">
    <source>
        <dbReference type="ARBA" id="ARBA00001946"/>
    </source>
</evidence>
<dbReference type="CDD" id="cd03674">
    <property type="entry name" value="NUDIX_Hydrolase"/>
    <property type="match status" value="1"/>
</dbReference>
<evidence type="ECO:0000259" key="3">
    <source>
        <dbReference type="PROSITE" id="PS51462"/>
    </source>
</evidence>
<sequence length="176" mass="19333">MIALVRGIVPGDELERAQQAATIAWLESGAPFCRTAKPATPPQHLVSYFALLDPAAGALLLVDHKKAGLWLPSGGHVEPGEHPAATVRRELWEELQLEADFLVSQPIFLTVTQTVGSTAGHTDVSLWYLLRGDRAQPLQFDPEEFHAVAWFALDALPLERSDPHMARFADKVRALL</sequence>
<comment type="cofactor">
    <cofactor evidence="1">
        <name>Mg(2+)</name>
        <dbReference type="ChEBI" id="CHEBI:18420"/>
    </cofactor>
</comment>
<evidence type="ECO:0000313" key="5">
    <source>
        <dbReference type="Proteomes" id="UP000050509"/>
    </source>
</evidence>
<evidence type="ECO:0000256" key="2">
    <source>
        <dbReference type="ARBA" id="ARBA00022801"/>
    </source>
</evidence>
<dbReference type="InterPro" id="IPR015797">
    <property type="entry name" value="NUDIX_hydrolase-like_dom_sf"/>
</dbReference>
<dbReference type="AlphaFoldDB" id="A0A0P9DD82"/>
<dbReference type="PANTHER" id="PTHR43046">
    <property type="entry name" value="GDP-MANNOSE MANNOSYL HYDROLASE"/>
    <property type="match status" value="1"/>
</dbReference>
<feature type="domain" description="Nudix hydrolase" evidence="3">
    <location>
        <begin position="42"/>
        <end position="174"/>
    </location>
</feature>
<organism evidence="4 5">
    <name type="scientific">Kouleothrix aurantiaca</name>
    <dbReference type="NCBI Taxonomy" id="186479"/>
    <lineage>
        <taxon>Bacteria</taxon>
        <taxon>Bacillati</taxon>
        <taxon>Chloroflexota</taxon>
        <taxon>Chloroflexia</taxon>
        <taxon>Chloroflexales</taxon>
        <taxon>Roseiflexineae</taxon>
        <taxon>Roseiflexaceae</taxon>
        <taxon>Kouleothrix</taxon>
    </lineage>
</organism>
<name>A0A0P9DD82_9CHLR</name>
<proteinExistence type="predicted"/>
<dbReference type="GO" id="GO:0016787">
    <property type="term" value="F:hydrolase activity"/>
    <property type="evidence" value="ECO:0007669"/>
    <property type="project" value="UniProtKB-KW"/>
</dbReference>
<dbReference type="Proteomes" id="UP000050509">
    <property type="component" value="Unassembled WGS sequence"/>
</dbReference>
<gene>
    <name evidence="4" type="ORF">SE17_07875</name>
</gene>
<keyword evidence="2 4" id="KW-0378">Hydrolase</keyword>
<dbReference type="SUPFAM" id="SSF55811">
    <property type="entry name" value="Nudix"/>
    <property type="match status" value="1"/>
</dbReference>
<evidence type="ECO:0000313" key="4">
    <source>
        <dbReference type="EMBL" id="KPV53732.1"/>
    </source>
</evidence>
<accession>A0A0P9DD82</accession>
<dbReference type="Gene3D" id="3.90.79.10">
    <property type="entry name" value="Nucleoside Triphosphate Pyrophosphohydrolase"/>
    <property type="match status" value="1"/>
</dbReference>
<comment type="caution">
    <text evidence="4">The sequence shown here is derived from an EMBL/GenBank/DDBJ whole genome shotgun (WGS) entry which is preliminary data.</text>
</comment>
<dbReference type="Pfam" id="PF00293">
    <property type="entry name" value="NUDIX"/>
    <property type="match status" value="1"/>
</dbReference>
<protein>
    <submittedName>
        <fullName evidence="4">NUDIX hydrolase</fullName>
    </submittedName>
</protein>
<dbReference type="PATRIC" id="fig|186479.3.peg.3282"/>
<dbReference type="InterPro" id="IPR000086">
    <property type="entry name" value="NUDIX_hydrolase_dom"/>
</dbReference>